<sequence>MNGDISSRVQLERYDHTGRKGKGVEMYSEVTAANSWIANKKGLSTGEWIPSLKMTENLAAVRSVPDRPLDGTRCKHGCPEIETLTHVLGFCEQELLLRNSRHHLIRSKIAAVLRNKGWEVEEQISCLAENGSTRQSLTTSSSSSGGIMNCTVSTYLAPTRYSAAPGLEKHVFSTCHFHYDCTSQKMFQMVTIDINAHSKAFPERSYDCPACCWLNGHTSLSNALLHVAWCCQNVLGHTVFYSSSQEEVEWRQVRRTCGPHKNKQYFCEAKEIGGEAVEIGDEAVENDNEALESGDEAIERGMRPWLCGGGMRP</sequence>
<reference evidence="1 2" key="1">
    <citation type="journal article" date="2022" name="Allergy">
        <title>Genome assembly and annotation of Periplaneta americana reveal a comprehensive cockroach allergen profile.</title>
        <authorList>
            <person name="Wang L."/>
            <person name="Xiong Q."/>
            <person name="Saelim N."/>
            <person name="Wang L."/>
            <person name="Nong W."/>
            <person name="Wan A.T."/>
            <person name="Shi M."/>
            <person name="Liu X."/>
            <person name="Cao Q."/>
            <person name="Hui J.H.L."/>
            <person name="Sookrung N."/>
            <person name="Leung T.F."/>
            <person name="Tungtrongchitr A."/>
            <person name="Tsui S.K.W."/>
        </authorList>
    </citation>
    <scope>NUCLEOTIDE SEQUENCE [LARGE SCALE GENOMIC DNA]</scope>
    <source>
        <strain evidence="1">PWHHKU_190912</strain>
    </source>
</reference>
<protein>
    <submittedName>
        <fullName evidence="1">Uncharacterized protein</fullName>
    </submittedName>
</protein>
<proteinExistence type="predicted"/>
<organism evidence="1 2">
    <name type="scientific">Periplaneta americana</name>
    <name type="common">American cockroach</name>
    <name type="synonym">Blatta americana</name>
    <dbReference type="NCBI Taxonomy" id="6978"/>
    <lineage>
        <taxon>Eukaryota</taxon>
        <taxon>Metazoa</taxon>
        <taxon>Ecdysozoa</taxon>
        <taxon>Arthropoda</taxon>
        <taxon>Hexapoda</taxon>
        <taxon>Insecta</taxon>
        <taxon>Pterygota</taxon>
        <taxon>Neoptera</taxon>
        <taxon>Polyneoptera</taxon>
        <taxon>Dictyoptera</taxon>
        <taxon>Blattodea</taxon>
        <taxon>Blattoidea</taxon>
        <taxon>Blattidae</taxon>
        <taxon>Blattinae</taxon>
        <taxon>Periplaneta</taxon>
    </lineage>
</organism>
<evidence type="ECO:0000313" key="2">
    <source>
        <dbReference type="Proteomes" id="UP001148838"/>
    </source>
</evidence>
<keyword evidence="2" id="KW-1185">Reference proteome</keyword>
<dbReference type="EMBL" id="JAJSOF020000027">
    <property type="protein sequence ID" value="KAJ4433190.1"/>
    <property type="molecule type" value="Genomic_DNA"/>
</dbReference>
<comment type="caution">
    <text evidence="1">The sequence shown here is derived from an EMBL/GenBank/DDBJ whole genome shotgun (WGS) entry which is preliminary data.</text>
</comment>
<evidence type="ECO:0000313" key="1">
    <source>
        <dbReference type="EMBL" id="KAJ4433190.1"/>
    </source>
</evidence>
<dbReference type="Proteomes" id="UP001148838">
    <property type="component" value="Unassembled WGS sequence"/>
</dbReference>
<gene>
    <name evidence="1" type="ORF">ANN_15447</name>
</gene>
<accession>A0ABQ8SHD0</accession>
<name>A0ABQ8SHD0_PERAM</name>